<dbReference type="Pfam" id="PF12697">
    <property type="entry name" value="Abhydrolase_6"/>
    <property type="match status" value="1"/>
</dbReference>
<dbReference type="InterPro" id="IPR050228">
    <property type="entry name" value="Carboxylesterase_BioH"/>
</dbReference>
<accession>A0ABT6LC06</accession>
<organism evidence="2 3">
    <name type="scientific">Streptomyces pseudovenezuelae</name>
    <dbReference type="NCBI Taxonomy" id="67350"/>
    <lineage>
        <taxon>Bacteria</taxon>
        <taxon>Bacillati</taxon>
        <taxon>Actinomycetota</taxon>
        <taxon>Actinomycetes</taxon>
        <taxon>Kitasatosporales</taxon>
        <taxon>Streptomycetaceae</taxon>
        <taxon>Streptomyces</taxon>
        <taxon>Streptomyces aurantiacus group</taxon>
    </lineage>
</organism>
<dbReference type="Gene3D" id="3.40.50.1820">
    <property type="entry name" value="alpha/beta hydrolase"/>
    <property type="match status" value="1"/>
</dbReference>
<reference evidence="2 3" key="1">
    <citation type="submission" date="2023-04" db="EMBL/GenBank/DDBJ databases">
        <title>Forest soil microbial communities from Buena Vista Peninsula, Colon Province, Panama.</title>
        <authorList>
            <person name="Bouskill N."/>
        </authorList>
    </citation>
    <scope>NUCLEOTIDE SEQUENCE [LARGE SCALE GENOMIC DNA]</scope>
    <source>
        <strain evidence="2 3">GGS1</strain>
    </source>
</reference>
<keyword evidence="3" id="KW-1185">Reference proteome</keyword>
<dbReference type="PANTHER" id="PTHR43194:SF2">
    <property type="entry name" value="PEROXISOMAL MEMBRANE PROTEIN LPX1"/>
    <property type="match status" value="1"/>
</dbReference>
<evidence type="ECO:0000259" key="1">
    <source>
        <dbReference type="Pfam" id="PF12697"/>
    </source>
</evidence>
<dbReference type="SUPFAM" id="SSF53474">
    <property type="entry name" value="alpha/beta-Hydrolases"/>
    <property type="match status" value="1"/>
</dbReference>
<proteinExistence type="predicted"/>
<evidence type="ECO:0000313" key="2">
    <source>
        <dbReference type="EMBL" id="MDH6213334.1"/>
    </source>
</evidence>
<dbReference type="RefSeq" id="WP_280874349.1">
    <property type="nucleotide sequence ID" value="NZ_JARXVH010000001.1"/>
</dbReference>
<dbReference type="EMBL" id="JARXVH010000001">
    <property type="protein sequence ID" value="MDH6213334.1"/>
    <property type="molecule type" value="Genomic_DNA"/>
</dbReference>
<dbReference type="Proteomes" id="UP001160499">
    <property type="component" value="Unassembled WGS sequence"/>
</dbReference>
<gene>
    <name evidence="2" type="ORF">M2283_000613</name>
</gene>
<dbReference type="PANTHER" id="PTHR43194">
    <property type="entry name" value="HYDROLASE ALPHA/BETA FOLD FAMILY"/>
    <property type="match status" value="1"/>
</dbReference>
<dbReference type="InterPro" id="IPR000073">
    <property type="entry name" value="AB_hydrolase_1"/>
</dbReference>
<dbReference type="InterPro" id="IPR029058">
    <property type="entry name" value="AB_hydrolase_fold"/>
</dbReference>
<feature type="domain" description="AB hydrolase-1" evidence="1">
    <location>
        <begin position="22"/>
        <end position="262"/>
    </location>
</feature>
<evidence type="ECO:0000313" key="3">
    <source>
        <dbReference type="Proteomes" id="UP001160499"/>
    </source>
</evidence>
<name>A0ABT6LC06_9ACTN</name>
<comment type="caution">
    <text evidence="2">The sequence shown here is derived from an EMBL/GenBank/DDBJ whole genome shotgun (WGS) entry which is preliminary data.</text>
</comment>
<protein>
    <submittedName>
        <fullName evidence="2">Pimeloyl-ACP methyl ester carboxylesterase</fullName>
    </submittedName>
</protein>
<sequence length="274" mass="29924">MARVGVNGVDLYCEVLGDGDPLVLVHGSWADHYTWLPVLDAFAERFRVLVYDRRGHSLSERPPGQGSRFEDEEDLAALMATLGSGPVYVAANSFGASTALGLAARRPELFRGLTVHEPPLLDVVADDPVLRPMMTSVRQEMAVVLDQLRAGETLAGARRFVEEIALGPGEWEKLPDKARDTLLTNAPTFLDEHGDPAWAALDLDRLAGHTVPVLVTHGTTSPVWLHRITARLTEALPQARAHTFEGSGHVPHVTSPEEYVDVMTGFVEEIRRSG</sequence>